<dbReference type="PROSITE" id="PS01359">
    <property type="entry name" value="ZF_PHD_1"/>
    <property type="match status" value="1"/>
</dbReference>
<evidence type="ECO:0000256" key="1">
    <source>
        <dbReference type="ARBA" id="ARBA00022723"/>
    </source>
</evidence>
<organism evidence="9 10">
    <name type="scientific">Dendrobium thyrsiflorum</name>
    <name type="common">Pinecone-like raceme dendrobium</name>
    <name type="synonym">Orchid</name>
    <dbReference type="NCBI Taxonomy" id="117978"/>
    <lineage>
        <taxon>Eukaryota</taxon>
        <taxon>Viridiplantae</taxon>
        <taxon>Streptophyta</taxon>
        <taxon>Embryophyta</taxon>
        <taxon>Tracheophyta</taxon>
        <taxon>Spermatophyta</taxon>
        <taxon>Magnoliopsida</taxon>
        <taxon>Liliopsida</taxon>
        <taxon>Asparagales</taxon>
        <taxon>Orchidaceae</taxon>
        <taxon>Epidendroideae</taxon>
        <taxon>Malaxideae</taxon>
        <taxon>Dendrobiinae</taxon>
        <taxon>Dendrobium</taxon>
    </lineage>
</organism>
<dbReference type="Gene3D" id="6.10.250.1310">
    <property type="match status" value="1"/>
</dbReference>
<dbReference type="SMART" id="SM00298">
    <property type="entry name" value="CHROMO"/>
    <property type="match status" value="2"/>
</dbReference>
<feature type="domain" description="Chromo" evidence="8">
    <location>
        <begin position="545"/>
        <end position="626"/>
    </location>
</feature>
<dbReference type="Gene3D" id="3.40.50.10810">
    <property type="entry name" value="Tandem AAA-ATPase domain"/>
    <property type="match status" value="1"/>
</dbReference>
<dbReference type="Proteomes" id="UP001552299">
    <property type="component" value="Unassembled WGS sequence"/>
</dbReference>
<dbReference type="Pfam" id="PF00385">
    <property type="entry name" value="Chromo"/>
    <property type="match status" value="2"/>
</dbReference>
<keyword evidence="2" id="KW-0547">Nucleotide-binding</keyword>
<feature type="compositionally biased region" description="Polar residues" evidence="7">
    <location>
        <begin position="2252"/>
        <end position="2268"/>
    </location>
</feature>
<dbReference type="GO" id="GO:0008270">
    <property type="term" value="F:zinc ion binding"/>
    <property type="evidence" value="ECO:0007669"/>
    <property type="project" value="UniProtKB-KW"/>
</dbReference>
<feature type="domain" description="Chromo" evidence="8">
    <location>
        <begin position="479"/>
        <end position="531"/>
    </location>
</feature>
<dbReference type="InterPro" id="IPR000953">
    <property type="entry name" value="Chromo/chromo_shadow_dom"/>
</dbReference>
<evidence type="ECO:0000256" key="7">
    <source>
        <dbReference type="SAM" id="MobiDB-lite"/>
    </source>
</evidence>
<dbReference type="InterPro" id="IPR001965">
    <property type="entry name" value="Znf_PHD"/>
</dbReference>
<dbReference type="GO" id="GO:0005524">
    <property type="term" value="F:ATP binding"/>
    <property type="evidence" value="ECO:0007669"/>
    <property type="project" value="UniProtKB-KW"/>
</dbReference>
<dbReference type="InterPro" id="IPR013083">
    <property type="entry name" value="Znf_RING/FYVE/PHD"/>
</dbReference>
<dbReference type="SUPFAM" id="SSF54160">
    <property type="entry name" value="Chromo domain-like"/>
    <property type="match status" value="2"/>
</dbReference>
<dbReference type="Gene3D" id="3.40.50.300">
    <property type="entry name" value="P-loop containing nucleotide triphosphate hydrolases"/>
    <property type="match status" value="1"/>
</dbReference>
<dbReference type="EMBL" id="JANQDX010000013">
    <property type="protein sequence ID" value="KAL0914065.1"/>
    <property type="molecule type" value="Genomic_DNA"/>
</dbReference>
<evidence type="ECO:0000313" key="9">
    <source>
        <dbReference type="EMBL" id="KAL0914065.1"/>
    </source>
</evidence>
<dbReference type="InterPro" id="IPR027417">
    <property type="entry name" value="P-loop_NTPase"/>
</dbReference>
<evidence type="ECO:0000256" key="6">
    <source>
        <dbReference type="ARBA" id="ARBA00023242"/>
    </source>
</evidence>
<dbReference type="PANTHER" id="PTHR45623">
    <property type="entry name" value="CHROMODOMAIN-HELICASE-DNA-BINDING PROTEIN 3-RELATED-RELATED"/>
    <property type="match status" value="1"/>
</dbReference>
<keyword evidence="6" id="KW-0539">Nucleus</keyword>
<dbReference type="InterPro" id="IPR038718">
    <property type="entry name" value="SNF2-like_sf"/>
</dbReference>
<gene>
    <name evidence="9" type="ORF">M5K25_017570</name>
</gene>
<dbReference type="InterPro" id="IPR019786">
    <property type="entry name" value="Zinc_finger_PHD-type_CS"/>
</dbReference>
<dbReference type="PROSITE" id="PS50013">
    <property type="entry name" value="CHROMO_2"/>
    <property type="match status" value="2"/>
</dbReference>
<dbReference type="Gene3D" id="3.30.40.10">
    <property type="entry name" value="Zinc/RING finger domain, C3HC4 (zinc finger)"/>
    <property type="match status" value="1"/>
</dbReference>
<dbReference type="PANTHER" id="PTHR45623:SF13">
    <property type="entry name" value="HELICASE PROTEIN MOM1"/>
    <property type="match status" value="1"/>
</dbReference>
<evidence type="ECO:0000256" key="5">
    <source>
        <dbReference type="ARBA" id="ARBA00022840"/>
    </source>
</evidence>
<dbReference type="SUPFAM" id="SSF52540">
    <property type="entry name" value="P-loop containing nucleoside triphosphate hydrolases"/>
    <property type="match status" value="2"/>
</dbReference>
<sequence length="2362" mass="264303">MVLCICLERLSLSSGFSELGFLCLDGRAAPFQLKARARKRRVGKSFWPLQSLEISASQGSEPTYLPYRHCRLMASGTRLRLKMLDDDGVSKHKTRKLDKLNASPLQKKVGSPLKKVPETPLRRSVRAERVESPSTSANSKKHASPIISKNRKMDETSPIISKNRKMDESIGLSSTPDKVKKSASPQTNKRKDVGRSVSSSAENFGVSASPQNKKRKVNEKNTVLGANETKGQDRGNKTIKKHLHVQTYKKLFKGQANKCGSQGGSDLCLQENSPLQAFLSDLGANVSKTQEVGDGKRNVHGEGDSGAETVEPLEREGLENTELLDSNLDTHPLCDEANQDNETMSSRFKYQKRILHDTLVESSVKEMPHHESYTMNIESSSPIVVEPRVSDSEVRYDDCTGNNSNIDSKECSAHSQTSIDLIPNICLVCKQPGQLMSCFGKDCKRSYHLSCLDRLLPGAWLCKFCVKKKLESGVYSVSEGIESVWDIDEGVQSGKLYFVKYKGFSHSHNRWISESQLLHDAPSLLAKFRKKGQKEKVMKWKKEWAEPERLLQKRLVVLPETSDEYTSGPAMETSNCCVEWFVKWKGLEYDQATWELEKSLLSSSSEAARLVEDYGHRRDQAKRLHDPLRREKVLRVKKDHFYKLTELPDGCPTELGNDLLGSLNRLREFWHKSVNAVLIDDQERFTKSVLFALSLQCYACQPCLVITTSDSLPLWQVEFGRLAPSLNVVMYEGDKGVRKMIRNIEFYEESGCLMLQVLLADHEAINEDLGDINCVDWEVVIIDKCQNPKVFRFLEQLKSLNADFKLLLFNGQMKDSLSEYRILLSFLSSGGTVDDCLADLKADTNEAPGALATVKEKFAHHIAYERKADSSNFVEYWVPVPLSNVQLEQYCATLISNSNVLRSNSKSDVVGALHSILITTRKCCDHPYLVDFELRGLLTKGLQTVEFLNAEVRASGKLFLLDKILQEMKTRGLRVVILFQSLGGPGKISLGDILDDFLQQRFGIDSYERIESGLIMTKKVAALKMFNNKESGRFVFLIEKRACLPSVKLHFVDAVILFDSDWNPLNDLRSLQKISMESQHNCIKVFRLYTCFTVEEKLLMFAKQDTILDSNVECISRNITHSLLGWGAAYLFRKLDQFHSSSETTCISEPSFDTLCLNDVILEILSELPGKVEITGTAPHFILMKAQQIGATYSGNIVLVGEKEGNSLPDNDTLIFWPGLLEGRYRRWIHISDRTQRIRRKVHNFDGFVKRNEAESETKKRRKTNIVDPVIPLECSREKIVSSKDISDAQKSRIVESEDREPKLEEQKSLLRSLRPELSKLCDILGLPESVTGKAQEFLEYIMNNHDVCSKKVTVLQALKISLCWRAASMSRHRLDRTDSLEIAKKHLQYECTEEEAYSVYSRLRILKEKFSCQARVLDNLIALDSLDNQSSCLKRIDSGRKSLPGRAKEMAVSETKGLVTIGGAPDSYKSSEKLVSPKKGQAPHGTPINFHLNVEPVEDKLLKNLFDSIEKVSLRRSEDLSHKHQAEVLHFEKQMYEERMQFEKAHDLDLEFLRSIHIDLTIINGKINLLSQEFSSKMGRFCQHLKQQKVKLLYMQLDMRRKEQELKHSWLVKAKTGQLEEFFDNLPLLDTGFRIEKFKESSKYAGNCTESGTIILDSAHPSDGTNAELIKAPTGESSESEESCHEVTSNISSGSVENVRLSKEALISHSLMSNDTRPIKHIRSSVQPSIPPGVASVLPMNAQNQSPQLEDLNQSSSKQTDLVDDIIVSTAIHAGKQEGRINSIILNMVPNPSLNQGHLLSSVQGIANSVTANTFSSVQEFLTTEHERPIVASASENNQGLDCSHDVAIPRSNVSLPPPMELMCSNDAAPLSFTNCQSAIAEHDLDRLPPVGCQEAACSGPYCSVGQTEVPAQQTIMEPPVHPIPEITGHPCRPQDVLPERLSFIDLRGTGVQQIVDCAEPLSSARHSIVPAQHRILGAAMENVPSNQQITDNILHPSRSQEDLPLERAPSEHLRSAGVQLDQGNQLIPNFMSMGWVPAQPVYADPFQNELLRIRKQSDSYTKKHEDKKVRLQFECELEMEKVRRKYDALLQDAEREHLQDQNLVQTIYEKVFLHKVFAEEVRSKFYDNKEGISTPFRGPSLNLSQQPQTLLSQPQLSFRPSSIPPSIPPSTTSSHPATLTINQESTAPLLTTIRPRNRLPALAPVHSTGSSSQATAVFSGTTARVCALRANLQGSRSPAPHLQRFRPNGSVPTSSIPTPATSQQQPLPAGQVSTTTTSVDLVSVMPPALNFTQPSISPACLGFSQPTSSPMDQLAQDLEADLLESLLLNLPAMTNEFPTSNTIDLSSNASPDIICLSDDE</sequence>
<feature type="region of interest" description="Disordered" evidence="7">
    <location>
        <begin position="2236"/>
        <end position="2276"/>
    </location>
</feature>
<evidence type="ECO:0000256" key="3">
    <source>
        <dbReference type="ARBA" id="ARBA00022771"/>
    </source>
</evidence>
<dbReference type="InterPro" id="IPR023780">
    <property type="entry name" value="Chromo_domain"/>
</dbReference>
<feature type="region of interest" description="Disordered" evidence="7">
    <location>
        <begin position="90"/>
        <end position="238"/>
    </location>
</feature>
<comment type="caution">
    <text evidence="9">The sequence shown here is derived from an EMBL/GenBank/DDBJ whole genome shotgun (WGS) entry which is preliminary data.</text>
</comment>
<feature type="compositionally biased region" description="Low complexity" evidence="7">
    <location>
        <begin position="2141"/>
        <end position="2163"/>
    </location>
</feature>
<feature type="compositionally biased region" description="Polar residues" evidence="7">
    <location>
        <begin position="2179"/>
        <end position="2191"/>
    </location>
</feature>
<keyword evidence="3" id="KW-0863">Zinc-finger</keyword>
<dbReference type="Gene3D" id="2.40.50.40">
    <property type="match status" value="2"/>
</dbReference>
<keyword evidence="4" id="KW-0862">Zinc</keyword>
<dbReference type="Pfam" id="PF25029">
    <property type="entry name" value="MOM1"/>
    <property type="match status" value="1"/>
</dbReference>
<evidence type="ECO:0000256" key="4">
    <source>
        <dbReference type="ARBA" id="ARBA00022833"/>
    </source>
</evidence>
<feature type="compositionally biased region" description="Basic and acidic residues" evidence="7">
    <location>
        <begin position="115"/>
        <end position="131"/>
    </location>
</feature>
<feature type="compositionally biased region" description="Polar residues" evidence="7">
    <location>
        <begin position="196"/>
        <end position="211"/>
    </location>
</feature>
<name>A0ABD0UMV8_DENTH</name>
<reference evidence="9 10" key="1">
    <citation type="journal article" date="2024" name="Plant Biotechnol. J.">
        <title>Dendrobium thyrsiflorum genome and its molecular insights into genes involved in important horticultural traits.</title>
        <authorList>
            <person name="Chen B."/>
            <person name="Wang J.Y."/>
            <person name="Zheng P.J."/>
            <person name="Li K.L."/>
            <person name="Liang Y.M."/>
            <person name="Chen X.F."/>
            <person name="Zhang C."/>
            <person name="Zhao X."/>
            <person name="He X."/>
            <person name="Zhang G.Q."/>
            <person name="Liu Z.J."/>
            <person name="Xu Q."/>
        </authorList>
    </citation>
    <scope>NUCLEOTIDE SEQUENCE [LARGE SCALE GENOMIC DNA]</scope>
    <source>
        <strain evidence="9">GZMU011</strain>
    </source>
</reference>
<dbReference type="SMART" id="SM00249">
    <property type="entry name" value="PHD"/>
    <property type="match status" value="1"/>
</dbReference>
<accession>A0ABD0UMV8</accession>
<keyword evidence="1" id="KW-0479">Metal-binding</keyword>
<keyword evidence="5" id="KW-0067">ATP-binding</keyword>
<evidence type="ECO:0000256" key="2">
    <source>
        <dbReference type="ARBA" id="ARBA00022741"/>
    </source>
</evidence>
<proteinExistence type="predicted"/>
<dbReference type="InterPro" id="IPR056882">
    <property type="entry name" value="MOM1_dom"/>
</dbReference>
<evidence type="ECO:0000259" key="8">
    <source>
        <dbReference type="PROSITE" id="PS50013"/>
    </source>
</evidence>
<evidence type="ECO:0000313" key="10">
    <source>
        <dbReference type="Proteomes" id="UP001552299"/>
    </source>
</evidence>
<keyword evidence="10" id="KW-1185">Reference proteome</keyword>
<protein>
    <recommendedName>
        <fullName evidence="8">Chromo domain-containing protein</fullName>
    </recommendedName>
</protein>
<dbReference type="InterPro" id="IPR016197">
    <property type="entry name" value="Chromo-like_dom_sf"/>
</dbReference>
<feature type="region of interest" description="Disordered" evidence="7">
    <location>
        <begin position="1659"/>
        <end position="1682"/>
    </location>
</feature>
<feature type="region of interest" description="Disordered" evidence="7">
    <location>
        <begin position="2139"/>
        <end position="2196"/>
    </location>
</feature>